<keyword evidence="3" id="KW-1185">Reference proteome</keyword>
<dbReference type="PANTHER" id="PTHR12461">
    <property type="entry name" value="HYPOXIA-INDUCIBLE FACTOR 1 ALPHA INHIBITOR-RELATED"/>
    <property type="match status" value="1"/>
</dbReference>
<dbReference type="InterPro" id="IPR003347">
    <property type="entry name" value="JmjC_dom"/>
</dbReference>
<evidence type="ECO:0000259" key="1">
    <source>
        <dbReference type="PROSITE" id="PS51184"/>
    </source>
</evidence>
<protein>
    <submittedName>
        <fullName evidence="2">Cupin-like domain-containing protein</fullName>
    </submittedName>
</protein>
<comment type="caution">
    <text evidence="2">The sequence shown here is derived from an EMBL/GenBank/DDBJ whole genome shotgun (WGS) entry which is preliminary data.</text>
</comment>
<feature type="domain" description="JmjC" evidence="1">
    <location>
        <begin position="108"/>
        <end position="255"/>
    </location>
</feature>
<dbReference type="PANTHER" id="PTHR12461:SF83">
    <property type="entry name" value="JMJC DOMAIN-CONTAINING PROTEIN"/>
    <property type="match status" value="1"/>
</dbReference>
<dbReference type="SMART" id="SM00558">
    <property type="entry name" value="JmjC"/>
    <property type="match status" value="1"/>
</dbReference>
<dbReference type="OrthoDB" id="2942327at2"/>
<evidence type="ECO:0000313" key="3">
    <source>
        <dbReference type="Proteomes" id="UP000484164"/>
    </source>
</evidence>
<dbReference type="RefSeq" id="WP_151693663.1">
    <property type="nucleotide sequence ID" value="NZ_BMGX01000001.1"/>
</dbReference>
<proteinExistence type="predicted"/>
<evidence type="ECO:0000313" key="2">
    <source>
        <dbReference type="EMBL" id="KAB2816235.1"/>
    </source>
</evidence>
<organism evidence="2 3">
    <name type="scientific">Phaeocystidibacter marisrubri</name>
    <dbReference type="NCBI Taxonomy" id="1577780"/>
    <lineage>
        <taxon>Bacteria</taxon>
        <taxon>Pseudomonadati</taxon>
        <taxon>Bacteroidota</taxon>
        <taxon>Flavobacteriia</taxon>
        <taxon>Flavobacteriales</taxon>
        <taxon>Phaeocystidibacteraceae</taxon>
        <taxon>Phaeocystidibacter</taxon>
    </lineage>
</organism>
<accession>A0A6L3ZEH5</accession>
<gene>
    <name evidence="2" type="ORF">F8C82_11145</name>
</gene>
<sequence length="298" mass="35214">MDKLDIRPIPVESNISPEEFKEKYLLPQRPVVLQNFTDGWSAKENWTYENLKKMAGEHPVKLYGKWLDNEPTRIEMPPVKEVPFREYLEMLERDEKSDLRIFLFNLFKHCPELLKDFSFPNFSDHFLEDFPYLFFGAAGSDVRLHYDIDLSHVFITQFGGTKRITLFEQSESKYLYKLPFTTHSAVDMSNIDYDKYPAVKYAKGYQTDLKPGETLFMPSGIWHYIQYIDGSFSLSLRALADSSIDKLKGAYNVFVVRKLDEYLNKYYGNKWSDYKLKKAMERASEILQEREDERLRTS</sequence>
<dbReference type="Proteomes" id="UP000484164">
    <property type="component" value="Unassembled WGS sequence"/>
</dbReference>
<dbReference type="Gene3D" id="2.60.120.650">
    <property type="entry name" value="Cupin"/>
    <property type="match status" value="1"/>
</dbReference>
<dbReference type="PROSITE" id="PS51184">
    <property type="entry name" value="JMJC"/>
    <property type="match status" value="1"/>
</dbReference>
<dbReference type="InterPro" id="IPR041667">
    <property type="entry name" value="Cupin_8"/>
</dbReference>
<reference evidence="2 3" key="1">
    <citation type="submission" date="2019-10" db="EMBL/GenBank/DDBJ databases">
        <title>Genome sequence of Phaeocystidibacter marisrubri JCM30614 (type strain).</title>
        <authorList>
            <person name="Bowman J.P."/>
        </authorList>
    </citation>
    <scope>NUCLEOTIDE SEQUENCE [LARGE SCALE GENOMIC DNA]</scope>
    <source>
        <strain evidence="2 3">JCM 30614</strain>
    </source>
</reference>
<dbReference type="AlphaFoldDB" id="A0A6L3ZEH5"/>
<dbReference type="Pfam" id="PF13621">
    <property type="entry name" value="Cupin_8"/>
    <property type="match status" value="1"/>
</dbReference>
<dbReference type="EMBL" id="WBVQ01000002">
    <property type="protein sequence ID" value="KAB2816235.1"/>
    <property type="molecule type" value="Genomic_DNA"/>
</dbReference>
<dbReference type="SUPFAM" id="SSF51197">
    <property type="entry name" value="Clavaminate synthase-like"/>
    <property type="match status" value="1"/>
</dbReference>
<name>A0A6L3ZEH5_9FLAO</name>